<dbReference type="EMBL" id="JJPM01000265">
    <property type="protein sequence ID" value="KKG70148.1"/>
    <property type="molecule type" value="Genomic_DNA"/>
</dbReference>
<dbReference type="PATRIC" id="fig|2209.69.peg.488"/>
<comment type="caution">
    <text evidence="1">The sequence shown here is derived from an EMBL/GenBank/DDBJ whole genome shotgun (WGS) entry which is preliminary data.</text>
</comment>
<protein>
    <submittedName>
        <fullName evidence="1">Uncharacterized protein</fullName>
    </submittedName>
</protein>
<organism evidence="1">
    <name type="scientific">Methanosarcina mazei</name>
    <name type="common">Methanosarcina frisia</name>
    <dbReference type="NCBI Taxonomy" id="2209"/>
    <lineage>
        <taxon>Archaea</taxon>
        <taxon>Methanobacteriati</taxon>
        <taxon>Methanobacteriota</taxon>
        <taxon>Stenosarchaea group</taxon>
        <taxon>Methanomicrobia</taxon>
        <taxon>Methanosarcinales</taxon>
        <taxon>Methanosarcinaceae</taxon>
        <taxon>Methanosarcina</taxon>
    </lineage>
</organism>
<name>A0A0F8J3C0_METMZ</name>
<sequence>RDSSTSRGLGDVYKRQGLVGAGFWLTQTNEHEGGTEFAYSEALYSFNVTDDRELVGIAHNVFVGKVIAQTGTTTDPYLQTQFSVEVLENIKGNLTGTVTVNQKGGYENIEGKQYLIITKDDKLLEPDETYLFVTRVSDFGGHLLVPVYGDLLIKDQTDRQAKMERFKRAFAQEIPSRYDKTIQNEASQEQS</sequence>
<evidence type="ECO:0000313" key="1">
    <source>
        <dbReference type="EMBL" id="KKG70148.1"/>
    </source>
</evidence>
<feature type="non-terminal residue" evidence="1">
    <location>
        <position position="1"/>
    </location>
</feature>
<proteinExistence type="predicted"/>
<accession>A0A0F8J3C0</accession>
<gene>
    <name evidence="1" type="ORF">DU43_02170</name>
</gene>
<reference evidence="1" key="1">
    <citation type="journal article" date="2015" name="ISME J.">
        <title>Genomic and phenotypic differentiation among Methanosarcina mazei populations from Columbia River sediment.</title>
        <authorList>
            <person name="Youngblut N.D."/>
            <person name="Wirth J.S."/>
            <person name="Henriksen J.R."/>
            <person name="Smith M."/>
            <person name="Simon H."/>
            <person name="Metcalf W.W."/>
            <person name="Whitaker R.J."/>
        </authorList>
    </citation>
    <scope>NUCLEOTIDE SEQUENCE [LARGE SCALE GENOMIC DNA]</scope>
    <source>
        <strain evidence="1">3.H.A.1A.1</strain>
    </source>
</reference>
<dbReference type="AlphaFoldDB" id="A0A0F8J3C0"/>